<accession>W9QVW8</accession>
<evidence type="ECO:0000256" key="1">
    <source>
        <dbReference type="SAM" id="MobiDB-lite"/>
    </source>
</evidence>
<name>W9QVW8_9ROSA</name>
<protein>
    <recommendedName>
        <fullName evidence="4">Coiled-coil domain-containing protein R3HCC1L</fullName>
    </recommendedName>
</protein>
<dbReference type="AlphaFoldDB" id="W9QVW8"/>
<dbReference type="eggNOG" id="KOG4483">
    <property type="taxonomic scope" value="Eukaryota"/>
</dbReference>
<evidence type="ECO:0000313" key="3">
    <source>
        <dbReference type="Proteomes" id="UP000030645"/>
    </source>
</evidence>
<dbReference type="PANTHER" id="PTHR21678">
    <property type="entry name" value="GROWTH INHIBITION AND DIFFERENTIATION RELATED PROTEIN 88"/>
    <property type="match status" value="1"/>
</dbReference>
<feature type="region of interest" description="Disordered" evidence="1">
    <location>
        <begin position="1"/>
        <end position="21"/>
    </location>
</feature>
<dbReference type="Proteomes" id="UP000030645">
    <property type="component" value="Unassembled WGS sequence"/>
</dbReference>
<feature type="region of interest" description="Disordered" evidence="1">
    <location>
        <begin position="83"/>
        <end position="137"/>
    </location>
</feature>
<dbReference type="OrthoDB" id="5418203at2759"/>
<organism evidence="2 3">
    <name type="scientific">Morus notabilis</name>
    <dbReference type="NCBI Taxonomy" id="981085"/>
    <lineage>
        <taxon>Eukaryota</taxon>
        <taxon>Viridiplantae</taxon>
        <taxon>Streptophyta</taxon>
        <taxon>Embryophyta</taxon>
        <taxon>Tracheophyta</taxon>
        <taxon>Spermatophyta</taxon>
        <taxon>Magnoliopsida</taxon>
        <taxon>eudicotyledons</taxon>
        <taxon>Gunneridae</taxon>
        <taxon>Pentapetalae</taxon>
        <taxon>rosids</taxon>
        <taxon>fabids</taxon>
        <taxon>Rosales</taxon>
        <taxon>Moraceae</taxon>
        <taxon>Moreae</taxon>
        <taxon>Morus</taxon>
    </lineage>
</organism>
<keyword evidence="3" id="KW-1185">Reference proteome</keyword>
<reference evidence="3" key="1">
    <citation type="submission" date="2013-01" db="EMBL/GenBank/DDBJ databases">
        <title>Draft Genome Sequence of a Mulberry Tree, Morus notabilis C.K. Schneid.</title>
        <authorList>
            <person name="He N."/>
            <person name="Zhao S."/>
        </authorList>
    </citation>
    <scope>NUCLEOTIDE SEQUENCE</scope>
</reference>
<gene>
    <name evidence="2" type="ORF">L484_017132</name>
</gene>
<dbReference type="PANTHER" id="PTHR21678:SF0">
    <property type="entry name" value="C3H1-TYPE DOMAIN-CONTAINING PROTEIN"/>
    <property type="match status" value="1"/>
</dbReference>
<dbReference type="Gene3D" id="3.30.70.330">
    <property type="match status" value="1"/>
</dbReference>
<dbReference type="KEGG" id="mnt:21400152"/>
<sequence length="366" mass="40677">MDEAQEHNNNNNNWSESVEDLAAAGDADAAISLLESVISDLNPSDSQLPSALTDLANLYSSKGFSLKADQLHSRAFLLQQRRSSSGVLDEDLKEEKKKQGLSPNNSLPCDESSKDGNVEKSTKLQNDASPQNETLDDDWEAIADRTPDELLSSQCLPGVSELSLQDSKTNAPKQRGRGTFSYKKHELYSDHLSKKTVSDYTEDEDVGHDLESNTDVRKSIYGTRHVLILADFPPSTRTIDLEKLFDDFRDRGVVIRWINDTTALAVFRTPPIALEASNRVSCPFTVRILDEADDLISSIQAKDLEPPRQRPKTSATTAQRLIAQGMGLKLTSASFGSRELRKQEGDRRNRIVTRQKLKEDAWGGDD</sequence>
<dbReference type="EMBL" id="KE343728">
    <property type="protein sequence ID" value="EXB39659.1"/>
    <property type="molecule type" value="Genomic_DNA"/>
</dbReference>
<evidence type="ECO:0008006" key="4">
    <source>
        <dbReference type="Google" id="ProtNLM"/>
    </source>
</evidence>
<dbReference type="InterPro" id="IPR012677">
    <property type="entry name" value="Nucleotide-bd_a/b_plait_sf"/>
</dbReference>
<evidence type="ECO:0000313" key="2">
    <source>
        <dbReference type="EMBL" id="EXB39659.1"/>
    </source>
</evidence>
<proteinExistence type="predicted"/>
<feature type="compositionally biased region" description="Polar residues" evidence="1">
    <location>
        <begin position="123"/>
        <end position="133"/>
    </location>
</feature>
<dbReference type="InterPro" id="IPR039884">
    <property type="entry name" value="R3HC1/R3HCL"/>
</dbReference>
<feature type="compositionally biased region" description="Basic and acidic residues" evidence="1">
    <location>
        <begin position="111"/>
        <end position="122"/>
    </location>
</feature>